<dbReference type="InterPro" id="IPR040782">
    <property type="entry name" value="KfrB"/>
</dbReference>
<name>A0ABM9IPC8_RALPI</name>
<reference evidence="3 4" key="1">
    <citation type="submission" date="2023-07" db="EMBL/GenBank/DDBJ databases">
        <authorList>
            <person name="Peeters C."/>
        </authorList>
    </citation>
    <scope>NUCLEOTIDE SEQUENCE [LARGE SCALE GENOMIC DNA]</scope>
    <source>
        <strain evidence="3 4">R-38712</strain>
    </source>
</reference>
<dbReference type="Pfam" id="PF18790">
    <property type="entry name" value="KfrB"/>
    <property type="match status" value="1"/>
</dbReference>
<evidence type="ECO:0000259" key="2">
    <source>
        <dbReference type="Pfam" id="PF18790"/>
    </source>
</evidence>
<feature type="compositionally biased region" description="Low complexity" evidence="1">
    <location>
        <begin position="194"/>
        <end position="203"/>
    </location>
</feature>
<sequence length="297" mass="32794">MENDEQMKARFTQASQEKPHAVAQPQAITQLKATSEPGELAVMAPYWLNGLHNKQGIELAKRINEVIDEEERLIIRNPQSIRKLMATLFPEAKRLGLHIVAMEQYRTDELLKANPAEPASLLAGAFIRDKEGAYRPSAGGPVVIQDRGDAVDLTSESHDAYQAAIELAKAKGWKPTELDLARLAKAFADQGGLPEQAQPVQQEPETEAAEHSQTMQAVRESWDEIMPATNGHHVGPIVAVDGQFICQKTGRDPKQIIWHDTKKMDGHVPAIGQSAEIRYQDGRGHAINKTLEQGVSR</sequence>
<evidence type="ECO:0000313" key="3">
    <source>
        <dbReference type="EMBL" id="CAJ0725969.1"/>
    </source>
</evidence>
<organism evidence="3 4">
    <name type="scientific">Ralstonia pickettii</name>
    <name type="common">Burkholderia pickettii</name>
    <dbReference type="NCBI Taxonomy" id="329"/>
    <lineage>
        <taxon>Bacteria</taxon>
        <taxon>Pseudomonadati</taxon>
        <taxon>Pseudomonadota</taxon>
        <taxon>Betaproteobacteria</taxon>
        <taxon>Burkholderiales</taxon>
        <taxon>Burkholderiaceae</taxon>
        <taxon>Ralstonia</taxon>
    </lineage>
</organism>
<dbReference type="EMBL" id="CATWFT010000008">
    <property type="protein sequence ID" value="CAJ0725969.1"/>
    <property type="molecule type" value="Genomic_DNA"/>
</dbReference>
<gene>
    <name evidence="3" type="ORF">R38712_02888</name>
</gene>
<protein>
    <recommendedName>
        <fullName evidence="2">KfrB domain-containing protein</fullName>
    </recommendedName>
</protein>
<feature type="region of interest" description="Disordered" evidence="1">
    <location>
        <begin position="193"/>
        <end position="214"/>
    </location>
</feature>
<feature type="domain" description="KfrB" evidence="2">
    <location>
        <begin position="232"/>
        <end position="284"/>
    </location>
</feature>
<accession>A0ABM9IPC8</accession>
<dbReference type="Proteomes" id="UP001189303">
    <property type="component" value="Unassembled WGS sequence"/>
</dbReference>
<feature type="region of interest" description="Disordered" evidence="1">
    <location>
        <begin position="1"/>
        <end position="22"/>
    </location>
</feature>
<keyword evidence="4" id="KW-1185">Reference proteome</keyword>
<evidence type="ECO:0000313" key="4">
    <source>
        <dbReference type="Proteomes" id="UP001189303"/>
    </source>
</evidence>
<comment type="caution">
    <text evidence="3">The sequence shown here is derived from an EMBL/GenBank/DDBJ whole genome shotgun (WGS) entry which is preliminary data.</text>
</comment>
<evidence type="ECO:0000256" key="1">
    <source>
        <dbReference type="SAM" id="MobiDB-lite"/>
    </source>
</evidence>
<proteinExistence type="predicted"/>
<dbReference type="RefSeq" id="WP_012763098.1">
    <property type="nucleotide sequence ID" value="NZ_CATWFT010000008.1"/>
</dbReference>